<reference evidence="1 2" key="1">
    <citation type="submission" date="2020-12" db="EMBL/GenBank/DDBJ databases">
        <title>Genomic analysis of Staphylococcus felis from a cat with skin infection.</title>
        <authorList>
            <person name="Aslantas O."/>
            <person name="Keskin O."/>
            <person name="Buyukaltay K."/>
            <person name="Gullu Yucetepe A."/>
        </authorList>
    </citation>
    <scope>NUCLEOTIDE SEQUENCE [LARGE SCALE GENOMIC DNA]</scope>
    <source>
        <strain evidence="1 2">HARRANVET</strain>
    </source>
</reference>
<dbReference type="RefSeq" id="WP_115934368.1">
    <property type="nucleotide sequence ID" value="NZ_JAEDAQ010000034.1"/>
</dbReference>
<gene>
    <name evidence="1" type="ORF">I9026_12225</name>
</gene>
<evidence type="ECO:0000313" key="1">
    <source>
        <dbReference type="EMBL" id="MBH9582137.1"/>
    </source>
</evidence>
<evidence type="ECO:0000313" key="2">
    <source>
        <dbReference type="Proteomes" id="UP000597038"/>
    </source>
</evidence>
<comment type="caution">
    <text evidence="1">The sequence shown here is derived from an EMBL/GenBank/DDBJ whole genome shotgun (WGS) entry which is preliminary data.</text>
</comment>
<keyword evidence="2" id="KW-1185">Reference proteome</keyword>
<accession>A0ABS0QSH8</accession>
<organism evidence="1 2">
    <name type="scientific">Staphylococcus felis</name>
    <dbReference type="NCBI Taxonomy" id="46127"/>
    <lineage>
        <taxon>Bacteria</taxon>
        <taxon>Bacillati</taxon>
        <taxon>Bacillota</taxon>
        <taxon>Bacilli</taxon>
        <taxon>Bacillales</taxon>
        <taxon>Staphylococcaceae</taxon>
        <taxon>Staphylococcus</taxon>
    </lineage>
</organism>
<protein>
    <submittedName>
        <fullName evidence="1">Uncharacterized protein</fullName>
    </submittedName>
</protein>
<proteinExistence type="predicted"/>
<dbReference type="EMBL" id="JAEDAQ010000034">
    <property type="protein sequence ID" value="MBH9582137.1"/>
    <property type="molecule type" value="Genomic_DNA"/>
</dbReference>
<name>A0ABS0QSH8_9STAP</name>
<sequence length="83" mass="9889">MMFEEVFKIVREELENKLTVAKLEQIIREHLLKAYHQYGFNKYLSRDTDEIVIEINALEKLVDDICEAKGITREEFILQAEDE</sequence>
<dbReference type="Proteomes" id="UP000597038">
    <property type="component" value="Unassembled WGS sequence"/>
</dbReference>